<comment type="caution">
    <text evidence="1">The sequence shown here is derived from an EMBL/GenBank/DDBJ whole genome shotgun (WGS) entry which is preliminary data.</text>
</comment>
<dbReference type="EMBL" id="LMTZ01000002">
    <property type="protein sequence ID" value="KST70204.1"/>
    <property type="molecule type" value="Genomic_DNA"/>
</dbReference>
<name>A0A0V7ZR49_9CYAN</name>
<dbReference type="Proteomes" id="UP000053372">
    <property type="component" value="Unassembled WGS sequence"/>
</dbReference>
<dbReference type="AlphaFoldDB" id="A0A0V7ZR49"/>
<accession>A0A0V7ZR49</accession>
<evidence type="ECO:0000313" key="1">
    <source>
        <dbReference type="EMBL" id="KST66866.1"/>
    </source>
</evidence>
<evidence type="ECO:0000313" key="2">
    <source>
        <dbReference type="EMBL" id="KST70204.1"/>
    </source>
</evidence>
<organism evidence="1 3">
    <name type="scientific">Mastigocoleus testarum BC008</name>
    <dbReference type="NCBI Taxonomy" id="371196"/>
    <lineage>
        <taxon>Bacteria</taxon>
        <taxon>Bacillati</taxon>
        <taxon>Cyanobacteriota</taxon>
        <taxon>Cyanophyceae</taxon>
        <taxon>Nostocales</taxon>
        <taxon>Hapalosiphonaceae</taxon>
        <taxon>Mastigocoleus</taxon>
    </lineage>
</organism>
<sequence length="81" mass="9278">MQEYPNFLAAIEGVCKKWCQQNGYTEPFCRNGEYWAFPPKGAIPVKIRDIIQADKQQAQLVCIGRVSFWLLPDGSLQKSKE</sequence>
<reference evidence="1 3" key="1">
    <citation type="journal article" date="2015" name="Genome Announc.">
        <title>Draft Genome of the Euendolithic (true boring) Cyanobacterium Mastigocoleus testarum strain BC008.</title>
        <authorList>
            <person name="Guida B.S."/>
            <person name="Garcia-Pichel F."/>
        </authorList>
    </citation>
    <scope>NUCLEOTIDE SEQUENCE [LARGE SCALE GENOMIC DNA]</scope>
    <source>
        <strain evidence="1 3">BC008</strain>
    </source>
</reference>
<dbReference type="OrthoDB" id="560556at2"/>
<evidence type="ECO:0000313" key="3">
    <source>
        <dbReference type="Proteomes" id="UP000053372"/>
    </source>
</evidence>
<dbReference type="RefSeq" id="WP_058182981.1">
    <property type="nucleotide sequence ID" value="NZ_LMTZ01000002.1"/>
</dbReference>
<keyword evidence="3" id="KW-1185">Reference proteome</keyword>
<protein>
    <submittedName>
        <fullName evidence="1">Uncharacterized protein</fullName>
    </submittedName>
</protein>
<gene>
    <name evidence="1" type="ORF">BC008_27140</name>
    <name evidence="2" type="ORF">BC008_36745</name>
</gene>
<proteinExistence type="predicted"/>
<dbReference type="EMBL" id="LMTZ01000093">
    <property type="protein sequence ID" value="KST66866.1"/>
    <property type="molecule type" value="Genomic_DNA"/>
</dbReference>